<dbReference type="EMBL" id="JANPWB010000011">
    <property type="protein sequence ID" value="KAJ1126932.1"/>
    <property type="molecule type" value="Genomic_DNA"/>
</dbReference>
<dbReference type="Proteomes" id="UP001066276">
    <property type="component" value="Chromosome 7"/>
</dbReference>
<accession>A0AAV7PI95</accession>
<sequence>MSLARETSAHVARFRGGARVADVEEVPIASAGEPDAAKARKAMTQVGLVARLPSRGAQLPLTKEVEEKAWEPRH</sequence>
<keyword evidence="2" id="KW-1185">Reference proteome</keyword>
<organism evidence="1 2">
    <name type="scientific">Pleurodeles waltl</name>
    <name type="common">Iberian ribbed newt</name>
    <dbReference type="NCBI Taxonomy" id="8319"/>
    <lineage>
        <taxon>Eukaryota</taxon>
        <taxon>Metazoa</taxon>
        <taxon>Chordata</taxon>
        <taxon>Craniata</taxon>
        <taxon>Vertebrata</taxon>
        <taxon>Euteleostomi</taxon>
        <taxon>Amphibia</taxon>
        <taxon>Batrachia</taxon>
        <taxon>Caudata</taxon>
        <taxon>Salamandroidea</taxon>
        <taxon>Salamandridae</taxon>
        <taxon>Pleurodelinae</taxon>
        <taxon>Pleurodeles</taxon>
    </lineage>
</organism>
<protein>
    <submittedName>
        <fullName evidence="1">Uncharacterized protein</fullName>
    </submittedName>
</protein>
<evidence type="ECO:0000313" key="2">
    <source>
        <dbReference type="Proteomes" id="UP001066276"/>
    </source>
</evidence>
<comment type="caution">
    <text evidence="1">The sequence shown here is derived from an EMBL/GenBank/DDBJ whole genome shotgun (WGS) entry which is preliminary data.</text>
</comment>
<proteinExistence type="predicted"/>
<name>A0AAV7PI95_PLEWA</name>
<evidence type="ECO:0000313" key="1">
    <source>
        <dbReference type="EMBL" id="KAJ1126932.1"/>
    </source>
</evidence>
<reference evidence="1" key="1">
    <citation type="journal article" date="2022" name="bioRxiv">
        <title>Sequencing and chromosome-scale assembly of the giantPleurodeles waltlgenome.</title>
        <authorList>
            <person name="Brown T."/>
            <person name="Elewa A."/>
            <person name="Iarovenko S."/>
            <person name="Subramanian E."/>
            <person name="Araus A.J."/>
            <person name="Petzold A."/>
            <person name="Susuki M."/>
            <person name="Suzuki K.-i.T."/>
            <person name="Hayashi T."/>
            <person name="Toyoda A."/>
            <person name="Oliveira C."/>
            <person name="Osipova E."/>
            <person name="Leigh N.D."/>
            <person name="Simon A."/>
            <person name="Yun M.H."/>
        </authorList>
    </citation>
    <scope>NUCLEOTIDE SEQUENCE</scope>
    <source>
        <strain evidence="1">20211129_DDA</strain>
        <tissue evidence="1">Liver</tissue>
    </source>
</reference>
<dbReference type="AlphaFoldDB" id="A0AAV7PI95"/>
<gene>
    <name evidence="1" type="ORF">NDU88_005338</name>
</gene>